<dbReference type="InterPro" id="IPR026364">
    <property type="entry name" value="Ax21"/>
</dbReference>
<evidence type="ECO:0000256" key="2">
    <source>
        <dbReference type="SAM" id="SignalP"/>
    </source>
</evidence>
<dbReference type="SUPFAM" id="SSF56935">
    <property type="entry name" value="Porins"/>
    <property type="match status" value="1"/>
</dbReference>
<keyword evidence="1 2" id="KW-0732">Signal</keyword>
<gene>
    <name evidence="4" type="ORF">VA603_11355</name>
</gene>
<dbReference type="EMBL" id="JAYFUH010000195">
    <property type="protein sequence ID" value="MEA5668132.1"/>
    <property type="molecule type" value="Genomic_DNA"/>
</dbReference>
<comment type="caution">
    <text evidence="4">The sequence shown here is derived from an EMBL/GenBank/DDBJ whole genome shotgun (WGS) entry which is preliminary data.</text>
</comment>
<dbReference type="InterPro" id="IPR027385">
    <property type="entry name" value="Beta-barrel_OMP"/>
</dbReference>
<reference evidence="4 5" key="1">
    <citation type="submission" date="2023-12" db="EMBL/GenBank/DDBJ databases">
        <title>Stenotrophomonas guangdongensis sp. nov., isolated from wilted pepper plants (Capsicum annuum).</title>
        <authorList>
            <person name="Qiu M."/>
            <person name="Li Y."/>
            <person name="Liu Q."/>
            <person name="Zhang X."/>
            <person name="Huang Y."/>
            <person name="Guo R."/>
            <person name="Hu M."/>
            <person name="Zhou J."/>
            <person name="Zhou X."/>
        </authorList>
    </citation>
    <scope>NUCLEOTIDE SEQUENCE [LARGE SCALE GENOMIC DNA]</scope>
    <source>
        <strain evidence="4 5">MH1</strain>
    </source>
</reference>
<dbReference type="NCBIfam" id="NF041455">
    <property type="entry name" value="DSF_Ax21"/>
    <property type="match status" value="1"/>
</dbReference>
<dbReference type="InterPro" id="IPR023614">
    <property type="entry name" value="Porin_dom_sf"/>
</dbReference>
<dbReference type="NCBIfam" id="TIGR04273">
    <property type="entry name" value="Y_sulf_Ax21"/>
    <property type="match status" value="1"/>
</dbReference>
<dbReference type="Proteomes" id="UP001301653">
    <property type="component" value="Unassembled WGS sequence"/>
</dbReference>
<dbReference type="Pfam" id="PF13505">
    <property type="entry name" value="OMP_b-brl"/>
    <property type="match status" value="1"/>
</dbReference>
<organism evidence="4 5">
    <name type="scientific">Stenotrophomonas capsici</name>
    <dbReference type="NCBI Taxonomy" id="3110230"/>
    <lineage>
        <taxon>Bacteria</taxon>
        <taxon>Pseudomonadati</taxon>
        <taxon>Pseudomonadota</taxon>
        <taxon>Gammaproteobacteria</taxon>
        <taxon>Lysobacterales</taxon>
        <taxon>Lysobacteraceae</taxon>
        <taxon>Stenotrophomonas</taxon>
    </lineage>
</organism>
<feature type="chain" id="PRO_5047534648" evidence="2">
    <location>
        <begin position="32"/>
        <end position="201"/>
    </location>
</feature>
<proteinExistence type="predicted"/>
<keyword evidence="5" id="KW-1185">Reference proteome</keyword>
<accession>A0ABU5V5B0</accession>
<evidence type="ECO:0000256" key="1">
    <source>
        <dbReference type="ARBA" id="ARBA00022729"/>
    </source>
</evidence>
<evidence type="ECO:0000313" key="4">
    <source>
        <dbReference type="EMBL" id="MEA5668132.1"/>
    </source>
</evidence>
<evidence type="ECO:0000313" key="5">
    <source>
        <dbReference type="Proteomes" id="UP001301653"/>
    </source>
</evidence>
<feature type="domain" description="Outer membrane protein beta-barrel" evidence="3">
    <location>
        <begin position="18"/>
        <end position="158"/>
    </location>
</feature>
<dbReference type="Gene3D" id="2.40.160.10">
    <property type="entry name" value="Porin"/>
    <property type="match status" value="1"/>
</dbReference>
<evidence type="ECO:0000259" key="3">
    <source>
        <dbReference type="Pfam" id="PF13505"/>
    </source>
</evidence>
<sequence>MDQTNKKGNAEMKTSLIALGLMAALPFAASAADGLSYNYVEGGYVNTDTRGGDADGWALKGSVAVHPNFHVFGEYNAQETDKGKVDVDQWRLGVGYNYTVAPNTDLLARAAYQKFDPDYGPTFNGYSAEVGVRTAFTPNFEGYALAGYEDYSKKNGYNPDGEFYGRVGATGKFNANWGLTGEVKLAKAGDKEWFVGPRFTW</sequence>
<protein>
    <submittedName>
        <fullName evidence="4">Ax21 family protein</fullName>
    </submittedName>
</protein>
<name>A0ABU5V5B0_9GAMM</name>
<feature type="signal peptide" evidence="2">
    <location>
        <begin position="1"/>
        <end position="31"/>
    </location>
</feature>